<evidence type="ECO:0000256" key="9">
    <source>
        <dbReference type="ARBA" id="ARBA00023163"/>
    </source>
</evidence>
<gene>
    <name evidence="14" type="ORF">ANN_27552</name>
</gene>
<feature type="domain" description="C2H2-type" evidence="13">
    <location>
        <begin position="483"/>
        <end position="510"/>
    </location>
</feature>
<evidence type="ECO:0000256" key="11">
    <source>
        <dbReference type="PROSITE-ProRule" id="PRU00042"/>
    </source>
</evidence>
<feature type="region of interest" description="Disordered" evidence="12">
    <location>
        <begin position="172"/>
        <end position="288"/>
    </location>
</feature>
<evidence type="ECO:0000256" key="6">
    <source>
        <dbReference type="ARBA" id="ARBA00022833"/>
    </source>
</evidence>
<dbReference type="PROSITE" id="PS00028">
    <property type="entry name" value="ZINC_FINGER_C2H2_1"/>
    <property type="match status" value="9"/>
</dbReference>
<evidence type="ECO:0000256" key="7">
    <source>
        <dbReference type="ARBA" id="ARBA00023015"/>
    </source>
</evidence>
<dbReference type="Gene3D" id="3.30.160.60">
    <property type="entry name" value="Classic Zinc Finger"/>
    <property type="match status" value="9"/>
</dbReference>
<keyword evidence="4" id="KW-0677">Repeat</keyword>
<feature type="domain" description="C2H2-type" evidence="13">
    <location>
        <begin position="455"/>
        <end position="482"/>
    </location>
</feature>
<dbReference type="SMART" id="SM00355">
    <property type="entry name" value="ZnF_C2H2"/>
    <property type="match status" value="9"/>
</dbReference>
<comment type="caution">
    <text evidence="14">The sequence shown here is derived from an EMBL/GenBank/DDBJ whole genome shotgun (WGS) entry which is preliminary data.</text>
</comment>
<dbReference type="SUPFAM" id="SSF57667">
    <property type="entry name" value="beta-beta-alpha zinc fingers"/>
    <property type="match status" value="5"/>
</dbReference>
<feature type="compositionally biased region" description="Basic and acidic residues" evidence="12">
    <location>
        <begin position="238"/>
        <end position="255"/>
    </location>
</feature>
<dbReference type="PANTHER" id="PTHR24393">
    <property type="entry name" value="ZINC FINGER PROTEIN"/>
    <property type="match status" value="1"/>
</dbReference>
<dbReference type="Proteomes" id="UP001148838">
    <property type="component" value="Unassembled WGS sequence"/>
</dbReference>
<keyword evidence="9" id="KW-0804">Transcription</keyword>
<evidence type="ECO:0000256" key="2">
    <source>
        <dbReference type="ARBA" id="ARBA00006991"/>
    </source>
</evidence>
<protein>
    <recommendedName>
        <fullName evidence="13">C2H2-type domain-containing protein</fullName>
    </recommendedName>
</protein>
<evidence type="ECO:0000259" key="13">
    <source>
        <dbReference type="PROSITE" id="PS50157"/>
    </source>
</evidence>
<feature type="domain" description="C2H2-type" evidence="13">
    <location>
        <begin position="511"/>
        <end position="538"/>
    </location>
</feature>
<keyword evidence="10" id="KW-0539">Nucleus</keyword>
<keyword evidence="7" id="KW-0805">Transcription regulation</keyword>
<keyword evidence="15" id="KW-1185">Reference proteome</keyword>
<evidence type="ECO:0000313" key="15">
    <source>
        <dbReference type="Proteomes" id="UP001148838"/>
    </source>
</evidence>
<evidence type="ECO:0000256" key="8">
    <source>
        <dbReference type="ARBA" id="ARBA00023125"/>
    </source>
</evidence>
<feature type="domain" description="C2H2-type" evidence="13">
    <location>
        <begin position="595"/>
        <end position="622"/>
    </location>
</feature>
<accession>A0ABQ8RW67</accession>
<evidence type="ECO:0000256" key="3">
    <source>
        <dbReference type="ARBA" id="ARBA00022723"/>
    </source>
</evidence>
<dbReference type="PROSITE" id="PS50157">
    <property type="entry name" value="ZINC_FINGER_C2H2_2"/>
    <property type="match status" value="9"/>
</dbReference>
<evidence type="ECO:0000313" key="14">
    <source>
        <dbReference type="EMBL" id="KAJ4425926.1"/>
    </source>
</evidence>
<feature type="domain" description="C2H2-type" evidence="13">
    <location>
        <begin position="567"/>
        <end position="594"/>
    </location>
</feature>
<organism evidence="14 15">
    <name type="scientific">Periplaneta americana</name>
    <name type="common">American cockroach</name>
    <name type="synonym">Blatta americana</name>
    <dbReference type="NCBI Taxonomy" id="6978"/>
    <lineage>
        <taxon>Eukaryota</taxon>
        <taxon>Metazoa</taxon>
        <taxon>Ecdysozoa</taxon>
        <taxon>Arthropoda</taxon>
        <taxon>Hexapoda</taxon>
        <taxon>Insecta</taxon>
        <taxon>Pterygota</taxon>
        <taxon>Neoptera</taxon>
        <taxon>Polyneoptera</taxon>
        <taxon>Dictyoptera</taxon>
        <taxon>Blattodea</taxon>
        <taxon>Blattoidea</taxon>
        <taxon>Blattidae</taxon>
        <taxon>Blattinae</taxon>
        <taxon>Periplaneta</taxon>
    </lineage>
</organism>
<comment type="similarity">
    <text evidence="2">Belongs to the krueppel C2H2-type zinc-finger protein family.</text>
</comment>
<dbReference type="EMBL" id="JAJSOF020000041">
    <property type="protein sequence ID" value="KAJ4425926.1"/>
    <property type="molecule type" value="Genomic_DNA"/>
</dbReference>
<feature type="domain" description="C2H2-type" evidence="13">
    <location>
        <begin position="399"/>
        <end position="426"/>
    </location>
</feature>
<dbReference type="InterPro" id="IPR004875">
    <property type="entry name" value="DDE_SF_endonuclease_dom"/>
</dbReference>
<keyword evidence="8" id="KW-0238">DNA-binding</keyword>
<sequence length="666" mass="76725">MKAGSLWSNINIQKLWFSREKANSFPPSGGKEYIDHHCDLHEPFWTVYTTHDHFPQEKYENGAYEWCTTWIHLCLSPSGWIQTDIFTEWFRHFLKNVKPTEDDPVVLVLDGNFTHEIETWNRNHPGRVVTVYQIAELFGKAYLRAATGEAATNGFRKAGLFPCNRNIFGSQDFPHPEISTEDNALQPDGSIMPGTSNQTSKKRHIAEISFIPELRTQQSSMRSQSDSTRLVTGHPRKKQLEDSQKRKEKTLDKPTCRGKYPLTKQASRQKRSLPESPSDSDTDSDVNYCGSDSEDVECRYCSVVMDVIKTEAEVDPLAIHWSDNTVTDEKKPLPEEGNLLDLHVAGIKTECVDDSNDLTLETKVEETAVPTEFVSMKCKDEEESCDVDTVEEDVMPRPFKCYECGNCFSDFGDFNIHVRVHTSENPLKCNICEKSFSSSSELNKHSQKHTDEKTLKCDICQKRFSRYSKLKSHARTHTGEKPFKCDECNKSFSKSHHLKQHARVHTREKPFKCDECHMSFTRSAHVKQHARVHTGVKPFQCDICEKSFTQYSHFKVHARIHNGEKPFKCDDCDMTFSRSDHFKQHARVHTGEKPFKCDECDMSFSRSDHLKQHSRVHTGEKPFKCDDCDASFSRSDNLKRHHLRHHVRMHRGDKQCKGDVSDQSFS</sequence>
<dbReference type="InterPro" id="IPR036236">
    <property type="entry name" value="Znf_C2H2_sf"/>
</dbReference>
<evidence type="ECO:0000256" key="1">
    <source>
        <dbReference type="ARBA" id="ARBA00004123"/>
    </source>
</evidence>
<reference evidence="14 15" key="1">
    <citation type="journal article" date="2022" name="Allergy">
        <title>Genome assembly and annotation of Periplaneta americana reveal a comprehensive cockroach allergen profile.</title>
        <authorList>
            <person name="Wang L."/>
            <person name="Xiong Q."/>
            <person name="Saelim N."/>
            <person name="Wang L."/>
            <person name="Nong W."/>
            <person name="Wan A.T."/>
            <person name="Shi M."/>
            <person name="Liu X."/>
            <person name="Cao Q."/>
            <person name="Hui J.H.L."/>
            <person name="Sookrung N."/>
            <person name="Leung T.F."/>
            <person name="Tungtrongchitr A."/>
            <person name="Tsui S.K.W."/>
        </authorList>
    </citation>
    <scope>NUCLEOTIDE SEQUENCE [LARGE SCALE GENOMIC DNA]</scope>
    <source>
        <strain evidence="14">PWHHKU_190912</strain>
    </source>
</reference>
<name>A0ABQ8RW67_PERAM</name>
<evidence type="ECO:0000256" key="5">
    <source>
        <dbReference type="ARBA" id="ARBA00022771"/>
    </source>
</evidence>
<feature type="compositionally biased region" description="Polar residues" evidence="12">
    <location>
        <begin position="215"/>
        <end position="230"/>
    </location>
</feature>
<evidence type="ECO:0000256" key="12">
    <source>
        <dbReference type="SAM" id="MobiDB-lite"/>
    </source>
</evidence>
<proteinExistence type="inferred from homology"/>
<feature type="domain" description="C2H2-type" evidence="13">
    <location>
        <begin position="427"/>
        <end position="454"/>
    </location>
</feature>
<dbReference type="PANTHER" id="PTHR24393:SF15">
    <property type="entry name" value="IP01243P-RELATED"/>
    <property type="match status" value="1"/>
</dbReference>
<keyword evidence="3" id="KW-0479">Metal-binding</keyword>
<dbReference type="Pfam" id="PF03184">
    <property type="entry name" value="DDE_1"/>
    <property type="match status" value="1"/>
</dbReference>
<keyword evidence="5 11" id="KW-0863">Zinc-finger</keyword>
<dbReference type="InterPro" id="IPR013087">
    <property type="entry name" value="Znf_C2H2_type"/>
</dbReference>
<feature type="domain" description="C2H2-type" evidence="13">
    <location>
        <begin position="623"/>
        <end position="655"/>
    </location>
</feature>
<keyword evidence="6" id="KW-0862">Zinc</keyword>
<evidence type="ECO:0000256" key="4">
    <source>
        <dbReference type="ARBA" id="ARBA00022737"/>
    </source>
</evidence>
<feature type="domain" description="C2H2-type" evidence="13">
    <location>
        <begin position="539"/>
        <end position="566"/>
    </location>
</feature>
<dbReference type="Pfam" id="PF00096">
    <property type="entry name" value="zf-C2H2"/>
    <property type="match status" value="9"/>
</dbReference>
<comment type="subcellular location">
    <subcellularLocation>
        <location evidence="1">Nucleus</location>
    </subcellularLocation>
</comment>
<evidence type="ECO:0000256" key="10">
    <source>
        <dbReference type="ARBA" id="ARBA00023242"/>
    </source>
</evidence>